<feature type="region of interest" description="Disordered" evidence="7">
    <location>
        <begin position="1"/>
        <end position="26"/>
    </location>
</feature>
<dbReference type="EMBL" id="BMYS01000016">
    <property type="protein sequence ID" value="GGW91233.1"/>
    <property type="molecule type" value="Genomic_DNA"/>
</dbReference>
<organism evidence="10 11">
    <name type="scientific">Advenella faeciporci</name>
    <dbReference type="NCBI Taxonomy" id="797535"/>
    <lineage>
        <taxon>Bacteria</taxon>
        <taxon>Pseudomonadati</taxon>
        <taxon>Pseudomonadota</taxon>
        <taxon>Betaproteobacteria</taxon>
        <taxon>Burkholderiales</taxon>
        <taxon>Alcaligenaceae</taxon>
    </lineage>
</organism>
<dbReference type="AlphaFoldDB" id="A0A918N0X5"/>
<dbReference type="RefSeq" id="WP_189385521.1">
    <property type="nucleotide sequence ID" value="NZ_BAABFY010000005.1"/>
</dbReference>
<feature type="domain" description="Mce/MlaD" evidence="9">
    <location>
        <begin position="71"/>
        <end position="159"/>
    </location>
</feature>
<evidence type="ECO:0000256" key="7">
    <source>
        <dbReference type="SAM" id="MobiDB-lite"/>
    </source>
</evidence>
<dbReference type="Pfam" id="PF02470">
    <property type="entry name" value="MlaD"/>
    <property type="match status" value="3"/>
</dbReference>
<feature type="compositionally biased region" description="Basic and acidic residues" evidence="7">
    <location>
        <begin position="1"/>
        <end position="18"/>
    </location>
</feature>
<evidence type="ECO:0000313" key="11">
    <source>
        <dbReference type="Proteomes" id="UP000608345"/>
    </source>
</evidence>
<feature type="transmembrane region" description="Helical" evidence="8">
    <location>
        <begin position="46"/>
        <end position="63"/>
    </location>
</feature>
<evidence type="ECO:0000259" key="9">
    <source>
        <dbReference type="Pfam" id="PF02470"/>
    </source>
</evidence>
<keyword evidence="2" id="KW-1003">Cell membrane</keyword>
<keyword evidence="5 8" id="KW-1133">Transmembrane helix</keyword>
<reference evidence="10" key="2">
    <citation type="submission" date="2020-09" db="EMBL/GenBank/DDBJ databases">
        <authorList>
            <person name="Sun Q."/>
            <person name="Kim S."/>
        </authorList>
    </citation>
    <scope>NUCLEOTIDE SEQUENCE</scope>
    <source>
        <strain evidence="10">KCTC 23732</strain>
    </source>
</reference>
<keyword evidence="11" id="KW-1185">Reference proteome</keyword>
<protein>
    <submittedName>
        <fullName evidence="10">Paraquat-inducible protein B</fullName>
    </submittedName>
</protein>
<evidence type="ECO:0000256" key="2">
    <source>
        <dbReference type="ARBA" id="ARBA00022475"/>
    </source>
</evidence>
<accession>A0A918N0X5</accession>
<keyword evidence="3" id="KW-0997">Cell inner membrane</keyword>
<dbReference type="GO" id="GO:0005886">
    <property type="term" value="C:plasma membrane"/>
    <property type="evidence" value="ECO:0007669"/>
    <property type="project" value="UniProtKB-SubCell"/>
</dbReference>
<evidence type="ECO:0000256" key="5">
    <source>
        <dbReference type="ARBA" id="ARBA00022989"/>
    </source>
</evidence>
<feature type="domain" description="Mce/MlaD" evidence="9">
    <location>
        <begin position="189"/>
        <end position="249"/>
    </location>
</feature>
<reference evidence="10" key="1">
    <citation type="journal article" date="2014" name="Int. J. Syst. Evol. Microbiol.">
        <title>Complete genome sequence of Corynebacterium casei LMG S-19264T (=DSM 44701T), isolated from a smear-ripened cheese.</title>
        <authorList>
            <consortium name="US DOE Joint Genome Institute (JGI-PGF)"/>
            <person name="Walter F."/>
            <person name="Albersmeier A."/>
            <person name="Kalinowski J."/>
            <person name="Ruckert C."/>
        </authorList>
    </citation>
    <scope>NUCLEOTIDE SEQUENCE</scope>
    <source>
        <strain evidence="10">KCTC 23732</strain>
    </source>
</reference>
<dbReference type="InterPro" id="IPR051800">
    <property type="entry name" value="PqiA-PqiB_transport"/>
</dbReference>
<evidence type="ECO:0000256" key="4">
    <source>
        <dbReference type="ARBA" id="ARBA00022692"/>
    </source>
</evidence>
<gene>
    <name evidence="10" type="ORF">GCM10011450_21780</name>
</gene>
<proteinExistence type="predicted"/>
<name>A0A918N0X5_9BURK</name>
<comment type="subcellular location">
    <subcellularLocation>
        <location evidence="1">Cell inner membrane</location>
    </subcellularLocation>
</comment>
<sequence length="576" mass="63249">MSESEDKRSHPREMKDSSVTDNSSEVKPPIVKEPVISQKKGKNISWIWLVPFIAAIVGISLLVRDYMDQGPEASIIFKTAEGLEVGKTQVRYKDVVIGHVNKIGLTPDRNEVEVNVSLSNESEFLMQKGTRFWVVKPRLGVSGVSGLGTLVSGSYIGVDVPDDKTEEPVYTDEFIGLEHPPEISSNRPGKKFVLNAVNLGSLDIGSPVYYRRIPVGQVINYQLAKDGHAVNILIFIDSPYDQFVTENSRFWNASGLDFSLGANGLNFKTQSVVSLLSGGVAFADPPLRHGQQSNLAQANSVFLLEATEQRAMSDPYGQAYPVRMKFSNSVRGLQAGAPLDFKGINLGEVRAISLEYDARSKESFAVVDAIVYENRLGVVLNSKASSGDRVKEVGVDEIKDFFASGLRGQLRFANIFTGQLYVALDHFPDEPPLPAPDLSQDPFIIPTVGGSFDQIQDNLNQIIRKLKDLPLDSMGQSLDSALQGVAKLVGSLDSKTLPEMNKTLRQATRSLNGADKLVNSLDDTVSQDGALMSEVRTMLRELTRTMSSFRAISDFLQTEPSSVIRGRQKDQIPFME</sequence>
<evidence type="ECO:0000313" key="10">
    <source>
        <dbReference type="EMBL" id="GGW91233.1"/>
    </source>
</evidence>
<evidence type="ECO:0000256" key="3">
    <source>
        <dbReference type="ARBA" id="ARBA00022519"/>
    </source>
</evidence>
<keyword evidence="6 8" id="KW-0472">Membrane</keyword>
<evidence type="ECO:0000256" key="8">
    <source>
        <dbReference type="SAM" id="Phobius"/>
    </source>
</evidence>
<dbReference type="PANTHER" id="PTHR30462:SF0">
    <property type="entry name" value="INTERMEMBRANE TRANSPORT PROTEIN YEBT"/>
    <property type="match status" value="1"/>
</dbReference>
<dbReference type="Proteomes" id="UP000608345">
    <property type="component" value="Unassembled WGS sequence"/>
</dbReference>
<evidence type="ECO:0000256" key="6">
    <source>
        <dbReference type="ARBA" id="ARBA00023136"/>
    </source>
</evidence>
<evidence type="ECO:0000256" key="1">
    <source>
        <dbReference type="ARBA" id="ARBA00004533"/>
    </source>
</evidence>
<comment type="caution">
    <text evidence="10">The sequence shown here is derived from an EMBL/GenBank/DDBJ whole genome shotgun (WGS) entry which is preliminary data.</text>
</comment>
<keyword evidence="4 8" id="KW-0812">Transmembrane</keyword>
<dbReference type="InterPro" id="IPR003399">
    <property type="entry name" value="Mce/MlaD"/>
</dbReference>
<dbReference type="PANTHER" id="PTHR30462">
    <property type="entry name" value="INTERMEMBRANE TRANSPORT PROTEIN PQIB-RELATED"/>
    <property type="match status" value="1"/>
</dbReference>
<feature type="domain" description="Mce/MlaD" evidence="9">
    <location>
        <begin position="319"/>
        <end position="425"/>
    </location>
</feature>